<feature type="chain" id="PRO_5034194006" description="beta-galactosidase" evidence="9">
    <location>
        <begin position="26"/>
        <end position="1325"/>
    </location>
</feature>
<dbReference type="SMART" id="SM01029">
    <property type="entry name" value="BetaGal_dom2"/>
    <property type="match status" value="1"/>
</dbReference>
<accession>A0A8H3WR42</accession>
<dbReference type="Pfam" id="PF13363">
    <property type="entry name" value="BetaGal_dom3"/>
    <property type="match status" value="1"/>
</dbReference>
<protein>
    <recommendedName>
        <fullName evidence="3">beta-galactosidase</fullName>
        <ecNumber evidence="3">3.2.1.23</ecNumber>
    </recommendedName>
</protein>
<dbReference type="InterPro" id="IPR018954">
    <property type="entry name" value="Betagal_dom2"/>
</dbReference>
<dbReference type="FunFam" id="3.20.20.80:FF:000040">
    <property type="entry name" value="Beta-galactosidase A"/>
    <property type="match status" value="1"/>
</dbReference>
<dbReference type="InterPro" id="IPR025972">
    <property type="entry name" value="BetaGal_dom3"/>
</dbReference>
<dbReference type="EC" id="3.2.1.23" evidence="3"/>
<feature type="signal peptide" evidence="9">
    <location>
        <begin position="1"/>
        <end position="25"/>
    </location>
</feature>
<dbReference type="InterPro" id="IPR031330">
    <property type="entry name" value="Gly_Hdrlase_35_cat"/>
</dbReference>
<organism evidence="11 12">
    <name type="scientific">Colletotrichum asianum</name>
    <dbReference type="NCBI Taxonomy" id="702518"/>
    <lineage>
        <taxon>Eukaryota</taxon>
        <taxon>Fungi</taxon>
        <taxon>Dikarya</taxon>
        <taxon>Ascomycota</taxon>
        <taxon>Pezizomycotina</taxon>
        <taxon>Sordariomycetes</taxon>
        <taxon>Hypocreomycetidae</taxon>
        <taxon>Glomerellales</taxon>
        <taxon>Glomerellaceae</taxon>
        <taxon>Colletotrichum</taxon>
        <taxon>Colletotrichum gloeosporioides species complex</taxon>
    </lineage>
</organism>
<evidence type="ECO:0000256" key="9">
    <source>
        <dbReference type="SAM" id="SignalP"/>
    </source>
</evidence>
<dbReference type="Gene3D" id="2.60.120.260">
    <property type="entry name" value="Galactose-binding domain-like"/>
    <property type="match status" value="2"/>
</dbReference>
<evidence type="ECO:0000256" key="6">
    <source>
        <dbReference type="ARBA" id="ARBA00023180"/>
    </source>
</evidence>
<dbReference type="GO" id="GO:0005975">
    <property type="term" value="P:carbohydrate metabolic process"/>
    <property type="evidence" value="ECO:0007669"/>
    <property type="project" value="InterPro"/>
</dbReference>
<evidence type="ECO:0000256" key="3">
    <source>
        <dbReference type="ARBA" id="ARBA00012756"/>
    </source>
</evidence>
<evidence type="ECO:0000256" key="8">
    <source>
        <dbReference type="RuleBase" id="RU003679"/>
    </source>
</evidence>
<dbReference type="SUPFAM" id="SSF49785">
    <property type="entry name" value="Galactose-binding domain-like"/>
    <property type="match status" value="2"/>
</dbReference>
<comment type="similarity">
    <text evidence="2 8">Belongs to the glycosyl hydrolase 35 family.</text>
</comment>
<sequence>MRFGLKAGGLLWLAASLCGSGRALAQEDVDWPIHDNGLNEVVQWDHHSYIVNGERLFVFSGEFHYWRIPVPELWRDLLEKIKAAGFNAFSIYNHWGYHNPSPGVLDFETGAHNFTSIMTVAKEVGIYLIIRPGPYVNAETNAGGFPLWATTGEYGSLRNDDSRYTEAWTPFWAEISKIIKPHLITNGGNVIMFQIENELNGQWKDIPNRVLNPPIANYMQLLQDSARENGIDVPLSHNAPNMRGYSWSKDFSNATGNVDVVGVDSYPSCWSCNLSECTGTNGQYIPYLTQNYYDYFTVQSPSQPNFLPEFQGGSYNPWGGPEGGCPGDISVDFANIFYRDLIYQRVTAISLYMMFGGTNWGWLACPVVASSYDYSSPVSENRIIGSKFYETKLLTLFTRAAKDLTKTERVGNSTSYSSNAAITVAKLRNVDNDAAFYVARHAYSPSNTNEAFKLSVNTSEGALTIPQHGSSIAINGHSAKVIVTDFTFGEKKLLYSTAEVLSYIVVDGKEIIALWLPEGEAGEYVVSGTTSAELAGDGNIGDFQTFAGESNVTVAYTQKKGITIVDLGDGSRAVLLDRTAAYLFWVPTLDNDVLAPANKTVFVQGPYLVRSASFNETGRSLALYGDADKETTITVFASESICGITWNGKKLEIASREGNVFTAKIEGPAEFSLPALGPWKVHDSLPEIATDYKPTSDSWVVADKTNTSNTVKPASNNPVLYVDEYEIHVGNHIYRATFPTTENPPTGVFLNLTGGLAFGYSVWLNSEYIGSYLGLSYLGADASEFSFENATLAKEGDNILVVVMDNSGHDLREAALAPRGITNATLLGPDASTYKFSEWKIAGTAGRNDLIDTVRGPINEGGLYAERIGAALPGFPDEDWETLSSSNETLSVSDADIKVFRTVVPLDVPAGLDVSISFRLTASSNDTFAPTQEGYSNQLRALLFVNGYQYGRFNPYIGNQIHYPVPTGILNYNGDNTIAVTIWSQSAQGAELKIEWQADYVHTSSFDMSFDSEALRPGWDESRLHASVSVVNMASEMLATTEPKFEHFNRLPAELRQIIWLYTLDEAGDMVTCLPAADPNLYQRQNPVASAVNRESRTAFLRLYEPIHDTSNFAPELAPACAYLNPRIDSLLLGDYGVPGLTGYAPVCPPKLSKAHAKMIREVRLQQRDLKVFSINRGVGAWTQIACTLHTGPAGLVHECHLRVADLIYPKLDTIWITSSYSRIFFPRNYPGWNRGLTFRYCVRSGEVYVQRIKQEDYEEGLRVYRTPQDPALLSVVRVDIVRDGGLSVGGEGWHRINVIGHYHDLNAVWEFIVHYIDCRLHHLA</sequence>
<reference evidence="11 12" key="1">
    <citation type="submission" date="2019-12" db="EMBL/GenBank/DDBJ databases">
        <title>A genome sequence resource for the geographically widespread anthracnose pathogen Colletotrichum asianum.</title>
        <authorList>
            <person name="Meng Y."/>
        </authorList>
    </citation>
    <scope>NUCLEOTIDE SEQUENCE [LARGE SCALE GENOMIC DNA]</scope>
    <source>
        <strain evidence="11 12">ICMP 18580</strain>
    </source>
</reference>
<evidence type="ECO:0000256" key="4">
    <source>
        <dbReference type="ARBA" id="ARBA00022729"/>
    </source>
</evidence>
<evidence type="ECO:0000256" key="1">
    <source>
        <dbReference type="ARBA" id="ARBA00001412"/>
    </source>
</evidence>
<dbReference type="InterPro" id="IPR025300">
    <property type="entry name" value="BetaGal_jelly_roll_dom"/>
</dbReference>
<evidence type="ECO:0000259" key="10">
    <source>
        <dbReference type="SMART" id="SM01029"/>
    </source>
</evidence>
<comment type="catalytic activity">
    <reaction evidence="1">
        <text>Hydrolysis of terminal non-reducing beta-D-galactose residues in beta-D-galactosides.</text>
        <dbReference type="EC" id="3.2.1.23"/>
    </reaction>
</comment>
<evidence type="ECO:0000313" key="11">
    <source>
        <dbReference type="EMBL" id="KAF0330462.1"/>
    </source>
</evidence>
<dbReference type="Pfam" id="PF13364">
    <property type="entry name" value="BetaGal_ABD2"/>
    <property type="match status" value="2"/>
</dbReference>
<dbReference type="Pfam" id="PF20150">
    <property type="entry name" value="2EXR"/>
    <property type="match status" value="1"/>
</dbReference>
<dbReference type="InterPro" id="IPR008979">
    <property type="entry name" value="Galactose-bd-like_sf"/>
</dbReference>
<dbReference type="Gene3D" id="2.60.390.10">
    <property type="entry name" value="Beta-galactosidase, domain 3"/>
    <property type="match status" value="1"/>
</dbReference>
<dbReference type="InterPro" id="IPR037110">
    <property type="entry name" value="Betagal_dom2_sf"/>
</dbReference>
<dbReference type="SUPFAM" id="SSF51445">
    <property type="entry name" value="(Trans)glycosidases"/>
    <property type="match status" value="1"/>
</dbReference>
<dbReference type="Gene3D" id="3.20.20.80">
    <property type="entry name" value="Glycosidases"/>
    <property type="match status" value="1"/>
</dbReference>
<keyword evidence="5" id="KW-0378">Hydrolase</keyword>
<keyword evidence="6" id="KW-0325">Glycoprotein</keyword>
<dbReference type="PANTHER" id="PTHR23421">
    <property type="entry name" value="BETA-GALACTOSIDASE RELATED"/>
    <property type="match status" value="1"/>
</dbReference>
<dbReference type="Gene3D" id="2.102.20.10">
    <property type="entry name" value="Beta-galactosidase, domain 2"/>
    <property type="match status" value="1"/>
</dbReference>
<evidence type="ECO:0000256" key="2">
    <source>
        <dbReference type="ARBA" id="ARBA00009809"/>
    </source>
</evidence>
<evidence type="ECO:0000313" key="12">
    <source>
        <dbReference type="Proteomes" id="UP000434172"/>
    </source>
</evidence>
<keyword evidence="4 9" id="KW-0732">Signal</keyword>
<name>A0A8H3WR42_9PEZI</name>
<dbReference type="InterPro" id="IPR001944">
    <property type="entry name" value="Glycoside_Hdrlase_35"/>
</dbReference>
<dbReference type="Proteomes" id="UP000434172">
    <property type="component" value="Unassembled WGS sequence"/>
</dbReference>
<dbReference type="SUPFAM" id="SSF117100">
    <property type="entry name" value="Beta-galactosidase LacA, domain 3"/>
    <property type="match status" value="1"/>
</dbReference>
<comment type="caution">
    <text evidence="11">The sequence shown here is derived from an EMBL/GenBank/DDBJ whole genome shotgun (WGS) entry which is preliminary data.</text>
</comment>
<dbReference type="InterPro" id="IPR036833">
    <property type="entry name" value="BetaGal_dom3_sf"/>
</dbReference>
<dbReference type="Pfam" id="PF10435">
    <property type="entry name" value="BetaGal_dom2"/>
    <property type="match status" value="1"/>
</dbReference>
<dbReference type="InterPro" id="IPR017853">
    <property type="entry name" value="GH"/>
</dbReference>
<dbReference type="EMBL" id="WOWK01000007">
    <property type="protein sequence ID" value="KAF0330462.1"/>
    <property type="molecule type" value="Genomic_DNA"/>
</dbReference>
<evidence type="ECO:0000256" key="7">
    <source>
        <dbReference type="ARBA" id="ARBA00023295"/>
    </source>
</evidence>
<gene>
    <name evidence="11" type="ORF">GQ607_002341</name>
</gene>
<dbReference type="OrthoDB" id="1657402at2759"/>
<dbReference type="InterPro" id="IPR045518">
    <property type="entry name" value="2EXR"/>
</dbReference>
<proteinExistence type="inferred from homology"/>
<keyword evidence="7" id="KW-0326">Glycosidase</keyword>
<dbReference type="Pfam" id="PF01301">
    <property type="entry name" value="Glyco_hydro_35"/>
    <property type="match status" value="1"/>
</dbReference>
<feature type="domain" description="Beta-galactosidase" evidence="10">
    <location>
        <begin position="403"/>
        <end position="584"/>
    </location>
</feature>
<keyword evidence="12" id="KW-1185">Reference proteome</keyword>
<evidence type="ECO:0000256" key="5">
    <source>
        <dbReference type="ARBA" id="ARBA00022801"/>
    </source>
</evidence>
<dbReference type="SUPFAM" id="SSF51011">
    <property type="entry name" value="Glycosyl hydrolase domain"/>
    <property type="match status" value="1"/>
</dbReference>
<dbReference type="GO" id="GO:0004565">
    <property type="term" value="F:beta-galactosidase activity"/>
    <property type="evidence" value="ECO:0007669"/>
    <property type="project" value="UniProtKB-EC"/>
</dbReference>
<dbReference type="PRINTS" id="PR00742">
    <property type="entry name" value="GLHYDRLASE35"/>
</dbReference>